<gene>
    <name evidence="2" type="ORF">K8F61_10675</name>
</gene>
<protein>
    <submittedName>
        <fullName evidence="2">Aminoglycoside phosphotransferase family protein</fullName>
    </submittedName>
</protein>
<dbReference type="Proteomes" id="UP001199642">
    <property type="component" value="Chromosome"/>
</dbReference>
<organism evidence="2 3">
    <name type="scientific">Microbacterium resistens</name>
    <dbReference type="NCBI Taxonomy" id="156977"/>
    <lineage>
        <taxon>Bacteria</taxon>
        <taxon>Bacillati</taxon>
        <taxon>Actinomycetota</taxon>
        <taxon>Actinomycetes</taxon>
        <taxon>Micrococcales</taxon>
        <taxon>Microbacteriaceae</taxon>
        <taxon>Microbacterium</taxon>
    </lineage>
</organism>
<dbReference type="InterPro" id="IPR002575">
    <property type="entry name" value="Aminoglycoside_PTrfase"/>
</dbReference>
<accession>A0ABY3RQD4</accession>
<feature type="domain" description="Aminoglycoside phosphotransferase" evidence="1">
    <location>
        <begin position="42"/>
        <end position="215"/>
    </location>
</feature>
<dbReference type="EMBL" id="CP082781">
    <property type="protein sequence ID" value="UGS25163.1"/>
    <property type="molecule type" value="Genomic_DNA"/>
</dbReference>
<dbReference type="InterPro" id="IPR011009">
    <property type="entry name" value="Kinase-like_dom_sf"/>
</dbReference>
<evidence type="ECO:0000313" key="3">
    <source>
        <dbReference type="Proteomes" id="UP001199642"/>
    </source>
</evidence>
<sequence>MSESIRALDAAKAVCAGLGLPVAQVLILQEANRLTLRLRPADIVARVGRGEHAAARLEVELAQALADAGCPVGRVDPRADPRVYVQDGFAVTLWEPLDRVASAATAREYADALVRLHAGMRTVATSVPRFTARVAAALDVVGSPALSPELGDGDREFLRGRLIHLGRAIHDRGTEQLLHGEPHPGNVIATAAGARFIDLETVCRGPVEFDVAHVPAEVAELYPGLDRSLRDDCRELVLAMVAAWRWERGDRFPNGPQVRQELMDVLRSGAPWPTLDALRSAE</sequence>
<dbReference type="Pfam" id="PF01636">
    <property type="entry name" value="APH"/>
    <property type="match status" value="1"/>
</dbReference>
<keyword evidence="3" id="KW-1185">Reference proteome</keyword>
<dbReference type="RefSeq" id="WP_231818986.1">
    <property type="nucleotide sequence ID" value="NZ_CP082781.1"/>
</dbReference>
<reference evidence="2 3" key="1">
    <citation type="submission" date="2023-01" db="EMBL/GenBank/DDBJ databases">
        <title>Characterization of estradiol degrading bacteria Microbacterium sp. MZT7 and reveal degrading genes through genome analysis.</title>
        <authorList>
            <person name="Hao P."/>
            <person name="Gao Y."/>
        </authorList>
    </citation>
    <scope>NUCLEOTIDE SEQUENCE [LARGE SCALE GENOMIC DNA]</scope>
    <source>
        <strain evidence="2 3">MZT7</strain>
    </source>
</reference>
<proteinExistence type="predicted"/>
<evidence type="ECO:0000259" key="1">
    <source>
        <dbReference type="Pfam" id="PF01636"/>
    </source>
</evidence>
<evidence type="ECO:0000313" key="2">
    <source>
        <dbReference type="EMBL" id="UGS25163.1"/>
    </source>
</evidence>
<dbReference type="Gene3D" id="3.90.1200.10">
    <property type="match status" value="1"/>
</dbReference>
<dbReference type="SUPFAM" id="SSF56112">
    <property type="entry name" value="Protein kinase-like (PK-like)"/>
    <property type="match status" value="1"/>
</dbReference>
<name>A0ABY3RQD4_9MICO</name>